<organism evidence="2 3">
    <name type="scientific">Oryzias melastigma</name>
    <name type="common">Marine medaka</name>
    <dbReference type="NCBI Taxonomy" id="30732"/>
    <lineage>
        <taxon>Eukaryota</taxon>
        <taxon>Metazoa</taxon>
        <taxon>Chordata</taxon>
        <taxon>Craniata</taxon>
        <taxon>Vertebrata</taxon>
        <taxon>Euteleostomi</taxon>
        <taxon>Actinopterygii</taxon>
        <taxon>Neopterygii</taxon>
        <taxon>Teleostei</taxon>
        <taxon>Neoteleostei</taxon>
        <taxon>Acanthomorphata</taxon>
        <taxon>Ovalentaria</taxon>
        <taxon>Atherinomorphae</taxon>
        <taxon>Beloniformes</taxon>
        <taxon>Adrianichthyidae</taxon>
        <taxon>Oryziinae</taxon>
        <taxon>Oryzias</taxon>
    </lineage>
</organism>
<reference evidence="2" key="2">
    <citation type="submission" date="2025-09" db="UniProtKB">
        <authorList>
            <consortium name="Ensembl"/>
        </authorList>
    </citation>
    <scope>IDENTIFICATION</scope>
</reference>
<dbReference type="PaxDb" id="30732-ENSOMEP00000004480"/>
<reference evidence="2" key="1">
    <citation type="submission" date="2025-08" db="UniProtKB">
        <authorList>
            <consortium name="Ensembl"/>
        </authorList>
    </citation>
    <scope>IDENTIFICATION</scope>
</reference>
<accession>A0A3B3BG79</accession>
<feature type="region of interest" description="Disordered" evidence="1">
    <location>
        <begin position="39"/>
        <end position="70"/>
    </location>
</feature>
<dbReference type="Proteomes" id="UP000261560">
    <property type="component" value="Unplaced"/>
</dbReference>
<evidence type="ECO:0000313" key="2">
    <source>
        <dbReference type="Ensembl" id="ENSOMEP00000004480.1"/>
    </source>
</evidence>
<evidence type="ECO:0000256" key="1">
    <source>
        <dbReference type="SAM" id="MobiDB-lite"/>
    </source>
</evidence>
<evidence type="ECO:0000313" key="3">
    <source>
        <dbReference type="Proteomes" id="UP000261560"/>
    </source>
</evidence>
<proteinExistence type="predicted"/>
<sequence length="117" mass="12669">LIYSFLQSAGRRRSHENAALRPQQLHVQDLLGRAAAAQPVPACPPADGGVPQRRQEDLHGHRLSDEPGHGEVQLGEIQGAALPMMSSVSQRKATPLVHLCEREQSVPALRSAGCSRR</sequence>
<name>A0A3B3BG79_ORYME</name>
<protein>
    <submittedName>
        <fullName evidence="2">Uncharacterized protein</fullName>
    </submittedName>
</protein>
<keyword evidence="3" id="KW-1185">Reference proteome</keyword>
<dbReference type="AlphaFoldDB" id="A0A3B3BG79"/>
<feature type="compositionally biased region" description="Basic and acidic residues" evidence="1">
    <location>
        <begin position="53"/>
        <end position="69"/>
    </location>
</feature>
<dbReference type="Ensembl" id="ENSOMET00000009097.1">
    <property type="protein sequence ID" value="ENSOMEP00000004480.1"/>
    <property type="gene ID" value="ENSOMEG00000005434.1"/>
</dbReference>